<name>A0A415ESZ9_ENTCA</name>
<evidence type="ECO:0000313" key="3">
    <source>
        <dbReference type="Proteomes" id="UP000286288"/>
    </source>
</evidence>
<organism evidence="2 3">
    <name type="scientific">Enterococcus casseliflavus</name>
    <name type="common">Enterococcus flavescens</name>
    <dbReference type="NCBI Taxonomy" id="37734"/>
    <lineage>
        <taxon>Bacteria</taxon>
        <taxon>Bacillati</taxon>
        <taxon>Bacillota</taxon>
        <taxon>Bacilli</taxon>
        <taxon>Lactobacillales</taxon>
        <taxon>Enterococcaceae</taxon>
        <taxon>Enterococcus</taxon>
    </lineage>
</organism>
<dbReference type="Proteomes" id="UP000286288">
    <property type="component" value="Unassembled WGS sequence"/>
</dbReference>
<feature type="transmembrane region" description="Helical" evidence="1">
    <location>
        <begin position="38"/>
        <end position="56"/>
    </location>
</feature>
<evidence type="ECO:0000313" key="2">
    <source>
        <dbReference type="EMBL" id="RHK06421.1"/>
    </source>
</evidence>
<dbReference type="EMBL" id="QRMZ01000010">
    <property type="protein sequence ID" value="RHK06421.1"/>
    <property type="molecule type" value="Genomic_DNA"/>
</dbReference>
<keyword evidence="1" id="KW-1133">Transmembrane helix</keyword>
<feature type="transmembrane region" description="Helical" evidence="1">
    <location>
        <begin position="12"/>
        <end position="32"/>
    </location>
</feature>
<keyword evidence="1" id="KW-0472">Membrane</keyword>
<accession>A0A415ESZ9</accession>
<evidence type="ECO:0000256" key="1">
    <source>
        <dbReference type="SAM" id="Phobius"/>
    </source>
</evidence>
<protein>
    <submittedName>
        <fullName evidence="2">Uncharacterized protein</fullName>
    </submittedName>
</protein>
<gene>
    <name evidence="2" type="ORF">DW084_09160</name>
</gene>
<sequence>MSIVEKENEMKRVAENYLVVFSILLLIIWLGLIQVKEYSQEAALSIIYFINLYTLLFKFKDTAKMMKAVVSVLLLGFTILFLLYIAGN</sequence>
<reference evidence="2 3" key="1">
    <citation type="submission" date="2018-08" db="EMBL/GenBank/DDBJ databases">
        <title>A genome reference for cultivated species of the human gut microbiota.</title>
        <authorList>
            <person name="Zou Y."/>
            <person name="Xue W."/>
            <person name="Luo G."/>
        </authorList>
    </citation>
    <scope>NUCLEOTIDE SEQUENCE [LARGE SCALE GENOMIC DNA]</scope>
    <source>
        <strain evidence="2 3">AF48-16</strain>
    </source>
</reference>
<dbReference type="AlphaFoldDB" id="A0A415ESZ9"/>
<keyword evidence="1" id="KW-0812">Transmembrane</keyword>
<feature type="transmembrane region" description="Helical" evidence="1">
    <location>
        <begin position="68"/>
        <end position="87"/>
    </location>
</feature>
<proteinExistence type="predicted"/>
<comment type="caution">
    <text evidence="2">The sequence shown here is derived from an EMBL/GenBank/DDBJ whole genome shotgun (WGS) entry which is preliminary data.</text>
</comment>